<dbReference type="Gene3D" id="1.10.10.10">
    <property type="entry name" value="Winged helix-like DNA-binding domain superfamily/Winged helix DNA-binding domain"/>
    <property type="match status" value="1"/>
</dbReference>
<feature type="domain" description="IclR-ED" evidence="3">
    <location>
        <begin position="39"/>
        <end position="221"/>
    </location>
</feature>
<dbReference type="InterPro" id="IPR050707">
    <property type="entry name" value="HTH_MetabolicPath_Reg"/>
</dbReference>
<accession>A0A1E3T0R9</accession>
<comment type="caution">
    <text evidence="4">The sequence shown here is derived from an EMBL/GenBank/DDBJ whole genome shotgun (WGS) entry which is preliminary data.</text>
</comment>
<dbReference type="PANTHER" id="PTHR30136:SF24">
    <property type="entry name" value="HTH-TYPE TRANSCRIPTIONAL REPRESSOR ALLR"/>
    <property type="match status" value="1"/>
</dbReference>
<dbReference type="PANTHER" id="PTHR30136">
    <property type="entry name" value="HELIX-TURN-HELIX TRANSCRIPTIONAL REGULATOR, ICLR FAMILY"/>
    <property type="match status" value="1"/>
</dbReference>
<sequence>MANSLQLSSGTANRLIRALIAEGLVARNPVSDCYYLGSAAVLLGQAAQRGFGIDKALPILERLNRDTEEAINLSIRQGPESVVMMRVPCRLPLRFEQHTGARFPLYSTASGKAILAFSPDAGQYLDSLPSKLHKVTPHSLGTPAALADQLAAIRRRGYSIDEQENIEGLRCVGAPVLDPEGNAQAALVIQAPTVRMSRNRMRTLGKQVVQAARDVSQFVPVNRAMSF</sequence>
<gene>
    <name evidence="4" type="ORF">BHQ21_07905</name>
</gene>
<keyword evidence="5" id="KW-1185">Reference proteome</keyword>
<proteinExistence type="predicted"/>
<dbReference type="STRING" id="243061.AWC25_07815"/>
<evidence type="ECO:0000313" key="4">
    <source>
        <dbReference type="EMBL" id="ODR08009.1"/>
    </source>
</evidence>
<organism evidence="4 5">
    <name type="scientific">Mycobacterium sherrisii</name>
    <dbReference type="NCBI Taxonomy" id="243061"/>
    <lineage>
        <taxon>Bacteria</taxon>
        <taxon>Bacillati</taxon>
        <taxon>Actinomycetota</taxon>
        <taxon>Actinomycetes</taxon>
        <taxon>Mycobacteriales</taxon>
        <taxon>Mycobacteriaceae</taxon>
        <taxon>Mycobacterium</taxon>
        <taxon>Mycobacterium simiae complex</taxon>
    </lineage>
</organism>
<dbReference type="SUPFAM" id="SSF55781">
    <property type="entry name" value="GAF domain-like"/>
    <property type="match status" value="1"/>
</dbReference>
<name>A0A1E3T0R9_9MYCO</name>
<dbReference type="InterPro" id="IPR036388">
    <property type="entry name" value="WH-like_DNA-bd_sf"/>
</dbReference>
<dbReference type="Proteomes" id="UP000094224">
    <property type="component" value="Unassembled WGS sequence"/>
</dbReference>
<dbReference type="Pfam" id="PF01614">
    <property type="entry name" value="IclR_C"/>
    <property type="match status" value="1"/>
</dbReference>
<dbReference type="GO" id="GO:0045892">
    <property type="term" value="P:negative regulation of DNA-templated transcription"/>
    <property type="evidence" value="ECO:0007669"/>
    <property type="project" value="TreeGrafter"/>
</dbReference>
<dbReference type="AlphaFoldDB" id="A0A1E3T0R9"/>
<dbReference type="EMBL" id="MIHC01000010">
    <property type="protein sequence ID" value="ODR08009.1"/>
    <property type="molecule type" value="Genomic_DNA"/>
</dbReference>
<dbReference type="Gene3D" id="3.30.450.40">
    <property type="match status" value="1"/>
</dbReference>
<reference evidence="5" key="1">
    <citation type="submission" date="2016-09" db="EMBL/GenBank/DDBJ databases">
        <authorList>
            <person name="Greninger A.L."/>
            <person name="Jerome K.R."/>
            <person name="Mcnair B."/>
            <person name="Wallis C."/>
            <person name="Fang F."/>
        </authorList>
    </citation>
    <scope>NUCLEOTIDE SEQUENCE [LARGE SCALE GENOMIC DNA]</scope>
    <source>
        <strain evidence="5">BC1_M4</strain>
    </source>
</reference>
<keyword evidence="1" id="KW-0805">Transcription regulation</keyword>
<evidence type="ECO:0000256" key="1">
    <source>
        <dbReference type="ARBA" id="ARBA00023015"/>
    </source>
</evidence>
<protein>
    <submittedName>
        <fullName evidence="4">IclR family transcriptional regulator</fullName>
    </submittedName>
</protein>
<evidence type="ECO:0000256" key="2">
    <source>
        <dbReference type="ARBA" id="ARBA00023163"/>
    </source>
</evidence>
<dbReference type="GO" id="GO:0003700">
    <property type="term" value="F:DNA-binding transcription factor activity"/>
    <property type="evidence" value="ECO:0007669"/>
    <property type="project" value="TreeGrafter"/>
</dbReference>
<dbReference type="InterPro" id="IPR029016">
    <property type="entry name" value="GAF-like_dom_sf"/>
</dbReference>
<evidence type="ECO:0000313" key="5">
    <source>
        <dbReference type="Proteomes" id="UP000094224"/>
    </source>
</evidence>
<keyword evidence="2" id="KW-0804">Transcription</keyword>
<evidence type="ECO:0000259" key="3">
    <source>
        <dbReference type="PROSITE" id="PS51078"/>
    </source>
</evidence>
<dbReference type="InterPro" id="IPR014757">
    <property type="entry name" value="Tscrpt_reg_IclR_C"/>
</dbReference>
<dbReference type="PROSITE" id="PS51078">
    <property type="entry name" value="ICLR_ED"/>
    <property type="match status" value="1"/>
</dbReference>
<dbReference type="GO" id="GO:0003677">
    <property type="term" value="F:DNA binding"/>
    <property type="evidence" value="ECO:0007669"/>
    <property type="project" value="TreeGrafter"/>
</dbReference>